<accession>A0A830HRR1</accession>
<feature type="compositionally biased region" description="Acidic residues" evidence="6">
    <location>
        <begin position="343"/>
        <end position="353"/>
    </location>
</feature>
<dbReference type="GO" id="GO:0005789">
    <property type="term" value="C:endoplasmic reticulum membrane"/>
    <property type="evidence" value="ECO:0007669"/>
    <property type="project" value="UniProtKB-SubCell"/>
</dbReference>
<feature type="transmembrane region" description="Helical" evidence="7">
    <location>
        <begin position="196"/>
        <end position="215"/>
    </location>
</feature>
<evidence type="ECO:0000313" key="10">
    <source>
        <dbReference type="Proteomes" id="UP000660262"/>
    </source>
</evidence>
<gene>
    <name evidence="9" type="ORF">PPROV_000688300</name>
</gene>
<proteinExistence type="predicted"/>
<dbReference type="Pfam" id="PF03798">
    <property type="entry name" value="TRAM_LAG1_CLN8"/>
    <property type="match status" value="1"/>
</dbReference>
<evidence type="ECO:0000256" key="3">
    <source>
        <dbReference type="ARBA" id="ARBA00022989"/>
    </source>
</evidence>
<dbReference type="SMART" id="SM00724">
    <property type="entry name" value="TLC"/>
    <property type="match status" value="1"/>
</dbReference>
<feature type="region of interest" description="Disordered" evidence="6">
    <location>
        <begin position="340"/>
        <end position="367"/>
    </location>
</feature>
<evidence type="ECO:0000259" key="8">
    <source>
        <dbReference type="PROSITE" id="PS50922"/>
    </source>
</evidence>
<protein>
    <recommendedName>
        <fullName evidence="8">TLC domain-containing protein</fullName>
    </recommendedName>
</protein>
<feature type="transmembrane region" description="Helical" evidence="7">
    <location>
        <begin position="171"/>
        <end position="189"/>
    </location>
</feature>
<keyword evidence="4 5" id="KW-0472">Membrane</keyword>
<evidence type="ECO:0000256" key="7">
    <source>
        <dbReference type="SAM" id="Phobius"/>
    </source>
</evidence>
<evidence type="ECO:0000313" key="9">
    <source>
        <dbReference type="EMBL" id="GHP08141.1"/>
    </source>
</evidence>
<dbReference type="GO" id="GO:0050291">
    <property type="term" value="F:sphingosine N-acyltransferase activity"/>
    <property type="evidence" value="ECO:0007669"/>
    <property type="project" value="InterPro"/>
</dbReference>
<feature type="transmembrane region" description="Helical" evidence="7">
    <location>
        <begin position="68"/>
        <end position="97"/>
    </location>
</feature>
<comment type="caution">
    <text evidence="9">The sequence shown here is derived from an EMBL/GenBank/DDBJ whole genome shotgun (WGS) entry which is preliminary data.</text>
</comment>
<dbReference type="GO" id="GO:0046513">
    <property type="term" value="P:ceramide biosynthetic process"/>
    <property type="evidence" value="ECO:0007669"/>
    <property type="project" value="InterPro"/>
</dbReference>
<dbReference type="AlphaFoldDB" id="A0A830HRR1"/>
<dbReference type="EMBL" id="BNJQ01000019">
    <property type="protein sequence ID" value="GHP08141.1"/>
    <property type="molecule type" value="Genomic_DNA"/>
</dbReference>
<dbReference type="PROSITE" id="PS50922">
    <property type="entry name" value="TLC"/>
    <property type="match status" value="1"/>
</dbReference>
<dbReference type="Proteomes" id="UP000660262">
    <property type="component" value="Unassembled WGS sequence"/>
</dbReference>
<name>A0A830HRR1_9CHLO</name>
<keyword evidence="2 5" id="KW-0812">Transmembrane</keyword>
<feature type="domain" description="TLC" evidence="8">
    <location>
        <begin position="98"/>
        <end position="336"/>
    </location>
</feature>
<keyword evidence="10" id="KW-1185">Reference proteome</keyword>
<evidence type="ECO:0000256" key="5">
    <source>
        <dbReference type="PROSITE-ProRule" id="PRU00205"/>
    </source>
</evidence>
<organism evidence="9 10">
    <name type="scientific">Pycnococcus provasolii</name>
    <dbReference type="NCBI Taxonomy" id="41880"/>
    <lineage>
        <taxon>Eukaryota</taxon>
        <taxon>Viridiplantae</taxon>
        <taxon>Chlorophyta</taxon>
        <taxon>Pseudoscourfieldiophyceae</taxon>
        <taxon>Pseudoscourfieldiales</taxon>
        <taxon>Pycnococcaceae</taxon>
        <taxon>Pycnococcus</taxon>
    </lineage>
</organism>
<feature type="transmembrane region" description="Helical" evidence="7">
    <location>
        <begin position="261"/>
        <end position="281"/>
    </location>
</feature>
<sequence>MFDFTLSAISASYRSFLWSLKRASYLVFMNKAPPPFMGGKIYKVATGYFNKNPRGDALGSLAKGDVSLFLVATMTMFVLSRLLQASLFPLIGSVLGVNKGRTGAKRLEKFSMSLRELTYYVISLGSMSRLLPQAMPYMTASSKSWLPAPFGNVDLLWKEGRLTEVNDEFKLVYVVALAWYSAGLIQHMMDPKKKDFWEMALHHIVTILLLGMSYMEGHMRVGAIVMVLHDASDPFLALAKLTNYCKQARQRGSLSRGVFDALANVFFVGFALTFAYTRLYLYPQVIYSAHYRGPGHFFSRNHNAVENSLVYLLTSLLPIHCFWFVLILGVVKKALASNIDDARSDDEEEDGQEDGSKASKKERKKKA</sequence>
<comment type="subcellular location">
    <subcellularLocation>
        <location evidence="1">Membrane</location>
        <topology evidence="1">Multi-pass membrane protein</topology>
    </subcellularLocation>
</comment>
<evidence type="ECO:0000256" key="2">
    <source>
        <dbReference type="ARBA" id="ARBA00022692"/>
    </source>
</evidence>
<dbReference type="InterPro" id="IPR016439">
    <property type="entry name" value="Lag1/Lac1-like"/>
</dbReference>
<reference evidence="9" key="1">
    <citation type="submission" date="2020-10" db="EMBL/GenBank/DDBJ databases">
        <title>Unveiling of a novel bifunctional photoreceptor, Dualchrome1, isolated from a cosmopolitan green alga.</title>
        <authorList>
            <person name="Suzuki S."/>
            <person name="Kawachi M."/>
        </authorList>
    </citation>
    <scope>NUCLEOTIDE SEQUENCE</scope>
    <source>
        <strain evidence="9">NIES 2893</strain>
    </source>
</reference>
<feature type="transmembrane region" description="Helical" evidence="7">
    <location>
        <begin position="309"/>
        <end position="331"/>
    </location>
</feature>
<keyword evidence="3 7" id="KW-1133">Transmembrane helix</keyword>
<dbReference type="PANTHER" id="PTHR12560:SF0">
    <property type="entry name" value="LD18904P"/>
    <property type="match status" value="1"/>
</dbReference>
<evidence type="ECO:0000256" key="1">
    <source>
        <dbReference type="ARBA" id="ARBA00004141"/>
    </source>
</evidence>
<evidence type="ECO:0000256" key="4">
    <source>
        <dbReference type="ARBA" id="ARBA00023136"/>
    </source>
</evidence>
<dbReference type="OrthoDB" id="537032at2759"/>
<dbReference type="InterPro" id="IPR006634">
    <property type="entry name" value="TLC-dom"/>
</dbReference>
<evidence type="ECO:0000256" key="6">
    <source>
        <dbReference type="SAM" id="MobiDB-lite"/>
    </source>
</evidence>
<dbReference type="PANTHER" id="PTHR12560">
    <property type="entry name" value="LONGEVITY ASSURANCE FACTOR 1 LAG1"/>
    <property type="match status" value="1"/>
</dbReference>